<dbReference type="RefSeq" id="XP_013342680.1">
    <property type="nucleotide sequence ID" value="XM_013487226.1"/>
</dbReference>
<protein>
    <submittedName>
        <fullName evidence="1">Uncharacterized protein</fullName>
    </submittedName>
</protein>
<organism evidence="1 2">
    <name type="scientific">Aureobasidium subglaciale (strain EXF-2481)</name>
    <name type="common">Aureobasidium pullulans var. subglaciale</name>
    <dbReference type="NCBI Taxonomy" id="1043005"/>
    <lineage>
        <taxon>Eukaryota</taxon>
        <taxon>Fungi</taxon>
        <taxon>Dikarya</taxon>
        <taxon>Ascomycota</taxon>
        <taxon>Pezizomycotina</taxon>
        <taxon>Dothideomycetes</taxon>
        <taxon>Dothideomycetidae</taxon>
        <taxon>Dothideales</taxon>
        <taxon>Saccotheciaceae</taxon>
        <taxon>Aureobasidium</taxon>
    </lineage>
</organism>
<reference evidence="1 2" key="1">
    <citation type="journal article" date="2014" name="BMC Genomics">
        <title>Genome sequencing of four Aureobasidium pullulans varieties: biotechnological potential, stress tolerance, and description of new species.</title>
        <authorList>
            <person name="Gostin Ar C."/>
            <person name="Ohm R.A."/>
            <person name="Kogej T."/>
            <person name="Sonjak S."/>
            <person name="Turk M."/>
            <person name="Zajc J."/>
            <person name="Zalar P."/>
            <person name="Grube M."/>
            <person name="Sun H."/>
            <person name="Han J."/>
            <person name="Sharma A."/>
            <person name="Chiniquy J."/>
            <person name="Ngan C.Y."/>
            <person name="Lipzen A."/>
            <person name="Barry K."/>
            <person name="Grigoriev I.V."/>
            <person name="Gunde-Cimerman N."/>
        </authorList>
    </citation>
    <scope>NUCLEOTIDE SEQUENCE [LARGE SCALE GENOMIC DNA]</scope>
    <source>
        <strain evidence="1 2">EXF-2481</strain>
    </source>
</reference>
<proteinExistence type="predicted"/>
<evidence type="ECO:0000313" key="2">
    <source>
        <dbReference type="Proteomes" id="UP000030641"/>
    </source>
</evidence>
<sequence>MRVCAVEPLYACPRYYAPYCIVCTTLSWKHVRLPADNVRYFNVLTSCANSMRCPHALERHIDHTCLGCAVALRFIRLAQKTVPQGVSMESKSMSPQIESRVRCRTWSVDRLCPVPMDGNLYHMQQVRSNEQTECRHTEQRIALPVLFVLHYKLHLLR</sequence>
<dbReference type="InParanoid" id="A0A074Y8F0"/>
<dbReference type="GeneID" id="25363812"/>
<dbReference type="Proteomes" id="UP000030641">
    <property type="component" value="Unassembled WGS sequence"/>
</dbReference>
<accession>A0A074Y8F0</accession>
<keyword evidence="2" id="KW-1185">Reference proteome</keyword>
<name>A0A074Y8F0_AURSE</name>
<dbReference type="EMBL" id="KL584763">
    <property type="protein sequence ID" value="KEQ94010.1"/>
    <property type="molecule type" value="Genomic_DNA"/>
</dbReference>
<dbReference type="HOGENOM" id="CLU_1677513_0_0_1"/>
<dbReference type="AlphaFoldDB" id="A0A074Y8F0"/>
<dbReference type="OrthoDB" id="10478629at2759"/>
<evidence type="ECO:0000313" key="1">
    <source>
        <dbReference type="EMBL" id="KEQ94010.1"/>
    </source>
</evidence>
<gene>
    <name evidence="1" type="ORF">AUEXF2481DRAFT_288532</name>
</gene>